<dbReference type="EMBL" id="AZEE01000025">
    <property type="protein sequence ID" value="KRK99015.1"/>
    <property type="molecule type" value="Genomic_DNA"/>
</dbReference>
<keyword evidence="2" id="KW-1185">Reference proteome</keyword>
<proteinExistence type="predicted"/>
<sequence>MSLPELAADEIVAQLFLPTIQDVFTALNVNPSVLEYDVASPSDYHKKGNNPPSYSNVRSVREVIEDGYDEYVQDLYQDGQTQLDHSDVIAKFRQKINHDLKQFVVVKNTGRAYLAADSDTPLNI</sequence>
<reference evidence="1 2" key="1">
    <citation type="journal article" date="2015" name="Genome Announc.">
        <title>Expanding the biotechnology potential of lactobacilli through comparative genomics of 213 strains and associated genera.</title>
        <authorList>
            <person name="Sun Z."/>
            <person name="Harris H.M."/>
            <person name="McCann A."/>
            <person name="Guo C."/>
            <person name="Argimon S."/>
            <person name="Zhang W."/>
            <person name="Yang X."/>
            <person name="Jeffery I.B."/>
            <person name="Cooney J.C."/>
            <person name="Kagawa T.F."/>
            <person name="Liu W."/>
            <person name="Song Y."/>
            <person name="Salvetti E."/>
            <person name="Wrobel A."/>
            <person name="Rasinkangas P."/>
            <person name="Parkhill J."/>
            <person name="Rea M.C."/>
            <person name="O'Sullivan O."/>
            <person name="Ritari J."/>
            <person name="Douillard F.P."/>
            <person name="Paul Ross R."/>
            <person name="Yang R."/>
            <person name="Briner A.E."/>
            <person name="Felis G.E."/>
            <person name="de Vos W.M."/>
            <person name="Barrangou R."/>
            <person name="Klaenhammer T.R."/>
            <person name="Caufield P.W."/>
            <person name="Cui Y."/>
            <person name="Zhang H."/>
            <person name="O'Toole P.W."/>
        </authorList>
    </citation>
    <scope>NUCLEOTIDE SEQUENCE [LARGE SCALE GENOMIC DNA]</scope>
    <source>
        <strain evidence="1 2">DSM 19909</strain>
    </source>
</reference>
<comment type="caution">
    <text evidence="1">The sequence shown here is derived from an EMBL/GenBank/DDBJ whole genome shotgun (WGS) entry which is preliminary data.</text>
</comment>
<evidence type="ECO:0000313" key="1">
    <source>
        <dbReference type="EMBL" id="KRK99015.1"/>
    </source>
</evidence>
<gene>
    <name evidence="1" type="ORF">FD04_GL000165</name>
</gene>
<dbReference type="OrthoDB" id="2295095at2"/>
<evidence type="ECO:0000313" key="2">
    <source>
        <dbReference type="Proteomes" id="UP000051160"/>
    </source>
</evidence>
<protein>
    <submittedName>
        <fullName evidence="1">Uncharacterized protein</fullName>
    </submittedName>
</protein>
<accession>A0A0R1M5D7</accession>
<dbReference type="RefSeq" id="WP_056946727.1">
    <property type="nucleotide sequence ID" value="NZ_AZEE01000025.1"/>
</dbReference>
<organism evidence="1 2">
    <name type="scientific">Secundilactobacillus odoratitofui DSM 19909 = JCM 15043</name>
    <dbReference type="NCBI Taxonomy" id="1423776"/>
    <lineage>
        <taxon>Bacteria</taxon>
        <taxon>Bacillati</taxon>
        <taxon>Bacillota</taxon>
        <taxon>Bacilli</taxon>
        <taxon>Lactobacillales</taxon>
        <taxon>Lactobacillaceae</taxon>
        <taxon>Secundilactobacillus</taxon>
    </lineage>
</organism>
<dbReference type="AlphaFoldDB" id="A0A0R1M5D7"/>
<name>A0A0R1M5D7_9LACO</name>
<dbReference type="Proteomes" id="UP000051160">
    <property type="component" value="Unassembled WGS sequence"/>
</dbReference>
<dbReference type="PATRIC" id="fig|1423776.4.peg.163"/>